<reference evidence="1 2" key="1">
    <citation type="journal article" date="2016" name="Nat. Commun.">
        <title>Thousands of microbial genomes shed light on interconnected biogeochemical processes in an aquifer system.</title>
        <authorList>
            <person name="Anantharaman K."/>
            <person name="Brown C.T."/>
            <person name="Hug L.A."/>
            <person name="Sharon I."/>
            <person name="Castelle C.J."/>
            <person name="Probst A.J."/>
            <person name="Thomas B.C."/>
            <person name="Singh A."/>
            <person name="Wilkins M.J."/>
            <person name="Karaoz U."/>
            <person name="Brodie E.L."/>
            <person name="Williams K.H."/>
            <person name="Hubbard S.S."/>
            <person name="Banfield J.F."/>
        </authorList>
    </citation>
    <scope>NUCLEOTIDE SEQUENCE [LARGE SCALE GENOMIC DNA]</scope>
</reference>
<comment type="caution">
    <text evidence="1">The sequence shown here is derived from an EMBL/GenBank/DDBJ whole genome shotgun (WGS) entry which is preliminary data.</text>
</comment>
<gene>
    <name evidence="1" type="ORF">A2639_01955</name>
</gene>
<name>A0A1G2HK42_9BACT</name>
<evidence type="ECO:0000313" key="2">
    <source>
        <dbReference type="Proteomes" id="UP000178991"/>
    </source>
</evidence>
<dbReference type="AlphaFoldDB" id="A0A1G2HK42"/>
<protein>
    <submittedName>
        <fullName evidence="1">Uncharacterized protein</fullName>
    </submittedName>
</protein>
<dbReference type="EMBL" id="MHOL01000012">
    <property type="protein sequence ID" value="OGZ62813.1"/>
    <property type="molecule type" value="Genomic_DNA"/>
</dbReference>
<sequence length="146" mass="17901">MSLEYQLKEIIRKDEKEIKKFRTVVRAIQEKSIFTRKNEVKNVGSIKLFRRELALTNYTEIEFYDLPDLPEGLPETTWDKWLRRITSIDKRPDISNMHYEPFGYQIFLLDQEIDQVYKRASPRTKYEEKPFMRIRPRQLVWMRSEH</sequence>
<dbReference type="Proteomes" id="UP000178991">
    <property type="component" value="Unassembled WGS sequence"/>
</dbReference>
<evidence type="ECO:0000313" key="1">
    <source>
        <dbReference type="EMBL" id="OGZ62813.1"/>
    </source>
</evidence>
<proteinExistence type="predicted"/>
<organism evidence="1 2">
    <name type="scientific">Candidatus Staskawiczbacteria bacterium RIFCSPHIGHO2_01_FULL_34_27</name>
    <dbReference type="NCBI Taxonomy" id="1802199"/>
    <lineage>
        <taxon>Bacteria</taxon>
        <taxon>Candidatus Staskawicziibacteriota</taxon>
    </lineage>
</organism>
<accession>A0A1G2HK42</accession>